<dbReference type="PROSITE" id="PS00893">
    <property type="entry name" value="NUDIX_BOX"/>
    <property type="match status" value="1"/>
</dbReference>
<keyword evidence="2" id="KW-0808">Transferase</keyword>
<evidence type="ECO:0000256" key="4">
    <source>
        <dbReference type="ARBA" id="ARBA00022801"/>
    </source>
</evidence>
<comment type="caution">
    <text evidence="7">The sequence shown here is derived from an EMBL/GenBank/DDBJ whole genome shotgun (WGS) entry which is preliminary data.</text>
</comment>
<dbReference type="InterPro" id="IPR020084">
    <property type="entry name" value="NUDIX_hydrolase_CS"/>
</dbReference>
<dbReference type="EMBL" id="JASCIR010000020">
    <property type="protein sequence ID" value="MDI3388812.1"/>
    <property type="molecule type" value="Genomic_DNA"/>
</dbReference>
<dbReference type="CDD" id="cd02440">
    <property type="entry name" value="AdoMet_MTases"/>
    <property type="match status" value="1"/>
</dbReference>
<dbReference type="Gene3D" id="3.90.79.10">
    <property type="entry name" value="Nucleoside Triphosphate Pyrophosphohydrolase"/>
    <property type="match status" value="1"/>
</dbReference>
<dbReference type="InterPro" id="IPR015797">
    <property type="entry name" value="NUDIX_hydrolase-like_dom_sf"/>
</dbReference>
<organism evidence="7 8">
    <name type="scientific">Streptomyces solicavernae</name>
    <dbReference type="NCBI Taxonomy" id="3043614"/>
    <lineage>
        <taxon>Bacteria</taxon>
        <taxon>Bacillati</taxon>
        <taxon>Actinomycetota</taxon>
        <taxon>Actinomycetes</taxon>
        <taxon>Kitasatosporales</taxon>
        <taxon>Streptomycetaceae</taxon>
        <taxon>Streptomyces</taxon>
    </lineage>
</organism>
<reference evidence="7 8" key="1">
    <citation type="submission" date="2023-05" db="EMBL/GenBank/DDBJ databases">
        <title>Draft genome sequence of Streptomyces sp. B-S-A8 isolated from a cave soil in Thailand.</title>
        <authorList>
            <person name="Chamroensaksri N."/>
            <person name="Muangham S."/>
        </authorList>
    </citation>
    <scope>NUCLEOTIDE SEQUENCE [LARGE SCALE GENOMIC DNA]</scope>
    <source>
        <strain evidence="7 8">B-S-A8</strain>
    </source>
</reference>
<dbReference type="PROSITE" id="PS51462">
    <property type="entry name" value="NUDIX"/>
    <property type="match status" value="1"/>
</dbReference>
<dbReference type="Pfam" id="PF00293">
    <property type="entry name" value="NUDIX"/>
    <property type="match status" value="1"/>
</dbReference>
<feature type="compositionally biased region" description="Polar residues" evidence="5">
    <location>
        <begin position="1"/>
        <end position="10"/>
    </location>
</feature>
<dbReference type="GO" id="GO:0032259">
    <property type="term" value="P:methylation"/>
    <property type="evidence" value="ECO:0007669"/>
    <property type="project" value="UniProtKB-KW"/>
</dbReference>
<dbReference type="RefSeq" id="WP_282515261.1">
    <property type="nucleotide sequence ID" value="NZ_JASCIR010000020.1"/>
</dbReference>
<dbReference type="GO" id="GO:0008168">
    <property type="term" value="F:methyltransferase activity"/>
    <property type="evidence" value="ECO:0007669"/>
    <property type="project" value="UniProtKB-KW"/>
</dbReference>
<sequence length="397" mass="42759">MTTESTGSSTDRTESADGFDFDTLDRPIDWNEAVPHFDDAPDHGLRDADVRAAWADRLAQWLPPAPADVLDLGCGTGSLALLAAGQGHRVTAVDSAPRMVEHARAKLTGTGTEVLVGDAARPPLDGRRFDVVLARHVLWTLPDPEAALRHWCALLRPGGRLVLVEGVWGGQSPVGLPVARLARALAPLAGRVHTESLSSEARLWGGPVTDERYAVVAVVDGPRRHTEVVDVHLIVRRGGEVLLARRANTGYADGLLHAPSGHTEDGEDVRAAVIREAEEEVGLRLAPQDLRVALVMQHRGPGTAPRIGWFFEADHGAGGTPVNGEPDKCSELGWYALDALPDDMVAYCRAGLDAYRAGERFVLHWHEDDDPVAYEATARRVVTLPMSGQQGQGAVRR</sequence>
<dbReference type="PANTHER" id="PTHR43464">
    <property type="entry name" value="METHYLTRANSFERASE"/>
    <property type="match status" value="1"/>
</dbReference>
<gene>
    <name evidence="7" type="ORF">QIS99_21835</name>
</gene>
<evidence type="ECO:0000313" key="8">
    <source>
        <dbReference type="Proteomes" id="UP001224661"/>
    </source>
</evidence>
<dbReference type="SUPFAM" id="SSF53335">
    <property type="entry name" value="S-adenosyl-L-methionine-dependent methyltransferases"/>
    <property type="match status" value="1"/>
</dbReference>
<name>A0ABT6RWJ3_9ACTN</name>
<evidence type="ECO:0000256" key="3">
    <source>
        <dbReference type="ARBA" id="ARBA00022691"/>
    </source>
</evidence>
<dbReference type="CDD" id="cd04683">
    <property type="entry name" value="NUDIX_Hydrolase"/>
    <property type="match status" value="1"/>
</dbReference>
<feature type="region of interest" description="Disordered" evidence="5">
    <location>
        <begin position="1"/>
        <end position="20"/>
    </location>
</feature>
<protein>
    <submittedName>
        <fullName evidence="7">Methyltransferase domain-containing protein</fullName>
    </submittedName>
</protein>
<keyword evidence="4" id="KW-0378">Hydrolase</keyword>
<dbReference type="InterPro" id="IPR013216">
    <property type="entry name" value="Methyltransf_11"/>
</dbReference>
<evidence type="ECO:0000313" key="7">
    <source>
        <dbReference type="EMBL" id="MDI3388812.1"/>
    </source>
</evidence>
<keyword evidence="3" id="KW-0949">S-adenosyl-L-methionine</keyword>
<keyword evidence="1 7" id="KW-0489">Methyltransferase</keyword>
<feature type="domain" description="Nudix hydrolase" evidence="6">
    <location>
        <begin position="224"/>
        <end position="357"/>
    </location>
</feature>
<accession>A0ABT6RWJ3</accession>
<dbReference type="SUPFAM" id="SSF55811">
    <property type="entry name" value="Nudix"/>
    <property type="match status" value="1"/>
</dbReference>
<evidence type="ECO:0000256" key="2">
    <source>
        <dbReference type="ARBA" id="ARBA00022679"/>
    </source>
</evidence>
<dbReference type="Gene3D" id="3.40.50.150">
    <property type="entry name" value="Vaccinia Virus protein VP39"/>
    <property type="match status" value="1"/>
</dbReference>
<dbReference type="Proteomes" id="UP001224661">
    <property type="component" value="Unassembled WGS sequence"/>
</dbReference>
<dbReference type="PANTHER" id="PTHR43464:SF19">
    <property type="entry name" value="UBIQUINONE BIOSYNTHESIS O-METHYLTRANSFERASE, MITOCHONDRIAL"/>
    <property type="match status" value="1"/>
</dbReference>
<evidence type="ECO:0000256" key="1">
    <source>
        <dbReference type="ARBA" id="ARBA00022603"/>
    </source>
</evidence>
<proteinExistence type="predicted"/>
<dbReference type="Pfam" id="PF08241">
    <property type="entry name" value="Methyltransf_11"/>
    <property type="match status" value="1"/>
</dbReference>
<keyword evidence="8" id="KW-1185">Reference proteome</keyword>
<dbReference type="InterPro" id="IPR000086">
    <property type="entry name" value="NUDIX_hydrolase_dom"/>
</dbReference>
<evidence type="ECO:0000256" key="5">
    <source>
        <dbReference type="SAM" id="MobiDB-lite"/>
    </source>
</evidence>
<evidence type="ECO:0000259" key="6">
    <source>
        <dbReference type="PROSITE" id="PS51462"/>
    </source>
</evidence>
<dbReference type="InterPro" id="IPR029063">
    <property type="entry name" value="SAM-dependent_MTases_sf"/>
</dbReference>